<name>A0A9X8GSC6_9BURK</name>
<gene>
    <name evidence="2" type="ORF">D3H34_30670</name>
</gene>
<accession>A0A9X8GSC6</accession>
<organism evidence="2 3">
    <name type="scientific">Acidovorax cavernicola</name>
    <dbReference type="NCBI Taxonomy" id="1675792"/>
    <lineage>
        <taxon>Bacteria</taxon>
        <taxon>Pseudomonadati</taxon>
        <taxon>Pseudomonadota</taxon>
        <taxon>Betaproteobacteria</taxon>
        <taxon>Burkholderiales</taxon>
        <taxon>Comamonadaceae</taxon>
        <taxon>Acidovorax</taxon>
    </lineage>
</organism>
<evidence type="ECO:0000313" key="3">
    <source>
        <dbReference type="Proteomes" id="UP000265619"/>
    </source>
</evidence>
<evidence type="ECO:0000256" key="1">
    <source>
        <dbReference type="SAM" id="Phobius"/>
    </source>
</evidence>
<dbReference type="AlphaFoldDB" id="A0A9X8GSC6"/>
<dbReference type="Proteomes" id="UP000265619">
    <property type="component" value="Unassembled WGS sequence"/>
</dbReference>
<comment type="caution">
    <text evidence="2">The sequence shown here is derived from an EMBL/GenBank/DDBJ whole genome shotgun (WGS) entry which is preliminary data.</text>
</comment>
<protein>
    <submittedName>
        <fullName evidence="2">Uncharacterized protein</fullName>
    </submittedName>
</protein>
<keyword evidence="1" id="KW-0472">Membrane</keyword>
<keyword evidence="1" id="KW-1133">Transmembrane helix</keyword>
<evidence type="ECO:0000313" key="2">
    <source>
        <dbReference type="EMBL" id="RIX72555.1"/>
    </source>
</evidence>
<reference evidence="2 3" key="1">
    <citation type="submission" date="2018-09" db="EMBL/GenBank/DDBJ databases">
        <title>Acidovorax cavernicola nov. sp. isolated from Gruta de las Maravillas (Aracena, Spain).</title>
        <authorList>
            <person name="Jurado V."/>
            <person name="Gutierrez-Patricio S."/>
            <person name="Gonzalez-Pimentel J.L."/>
            <person name="Miller A.Z."/>
            <person name="Laiz L."/>
            <person name="Saiz-Jimenez C."/>
        </authorList>
    </citation>
    <scope>NUCLEOTIDE SEQUENCE [LARGE SCALE GENOMIC DNA]</scope>
    <source>
        <strain evidence="2 3">1011MAR4D40.2</strain>
    </source>
</reference>
<keyword evidence="1" id="KW-0812">Transmembrane</keyword>
<dbReference type="EMBL" id="QXMN01000086">
    <property type="protein sequence ID" value="RIX72555.1"/>
    <property type="molecule type" value="Genomic_DNA"/>
</dbReference>
<proteinExistence type="predicted"/>
<sequence>MAWMFYGRGAAHSVNFASGLVLGFSYAGPLMEHLAKGVGFDSLRGRALQVLAARAAALALGRAALFAASLWVTLAIMSITWIIGRLSDNELQKWIKRSSFRVPPKPGDPSEPLYEKAGEELVALYIAFKVVEE</sequence>
<keyword evidence="3" id="KW-1185">Reference proteome</keyword>
<feature type="transmembrane region" description="Helical" evidence="1">
    <location>
        <begin position="51"/>
        <end position="84"/>
    </location>
</feature>